<keyword evidence="1" id="KW-0812">Transmembrane</keyword>
<keyword evidence="1" id="KW-1133">Transmembrane helix</keyword>
<feature type="transmembrane region" description="Helical" evidence="1">
    <location>
        <begin position="287"/>
        <end position="304"/>
    </location>
</feature>
<feature type="transmembrane region" description="Helical" evidence="1">
    <location>
        <begin position="42"/>
        <end position="63"/>
    </location>
</feature>
<feature type="transmembrane region" description="Helical" evidence="1">
    <location>
        <begin position="208"/>
        <end position="232"/>
    </location>
</feature>
<keyword evidence="3" id="KW-1185">Reference proteome</keyword>
<protein>
    <recommendedName>
        <fullName evidence="4">Membrane protein YkvI</fullName>
    </recommendedName>
</protein>
<evidence type="ECO:0008006" key="4">
    <source>
        <dbReference type="Google" id="ProtNLM"/>
    </source>
</evidence>
<feature type="transmembrane region" description="Helical" evidence="1">
    <location>
        <begin position="116"/>
        <end position="133"/>
    </location>
</feature>
<accession>A0A4Q2KE05</accession>
<feature type="transmembrane region" description="Helical" evidence="1">
    <location>
        <begin position="177"/>
        <end position="196"/>
    </location>
</feature>
<comment type="caution">
    <text evidence="2">The sequence shown here is derived from an EMBL/GenBank/DDBJ whole genome shotgun (WGS) entry which is preliminary data.</text>
</comment>
<evidence type="ECO:0000313" key="3">
    <source>
        <dbReference type="Proteomes" id="UP000291269"/>
    </source>
</evidence>
<feature type="transmembrane region" description="Helical" evidence="1">
    <location>
        <begin position="252"/>
        <end position="275"/>
    </location>
</feature>
<dbReference type="Proteomes" id="UP000291269">
    <property type="component" value="Unassembled WGS sequence"/>
</dbReference>
<feature type="transmembrane region" description="Helical" evidence="1">
    <location>
        <begin position="310"/>
        <end position="331"/>
    </location>
</feature>
<dbReference type="PANTHER" id="PTHR37814">
    <property type="entry name" value="CONSERVED MEMBRANE PROTEIN"/>
    <property type="match status" value="1"/>
</dbReference>
<gene>
    <name evidence="2" type="ORF">ESZ91_07480</name>
</gene>
<reference evidence="2 3" key="1">
    <citation type="journal article" date="2019" name="Gut">
        <title>Antibiotics-induced monodominance of a novel gut bacterial order.</title>
        <authorList>
            <person name="Hildebrand F."/>
            <person name="Moitinho-Silva L."/>
            <person name="Blasche S."/>
            <person name="Jahn M.T."/>
            <person name="Gossmann T.I."/>
            <person name="Heuerta-Cepas J."/>
            <person name="Hercog R."/>
            <person name="Luetge M."/>
            <person name="Bahram M."/>
            <person name="Pryszlak A."/>
            <person name="Alves R.J."/>
            <person name="Waszak S.M."/>
            <person name="Zhu A."/>
            <person name="Ye L."/>
            <person name="Costea P.I."/>
            <person name="Aalvink S."/>
            <person name="Belzer C."/>
            <person name="Forslund S.K."/>
            <person name="Sunagawa S."/>
            <person name="Hentschel U."/>
            <person name="Merten C."/>
            <person name="Patil K.R."/>
            <person name="Benes V."/>
            <person name="Bork P."/>
        </authorList>
    </citation>
    <scope>NUCLEOTIDE SEQUENCE [LARGE SCALE GENOMIC DNA]</scope>
    <source>
        <strain evidence="2 3">HDS1380</strain>
    </source>
</reference>
<sequence>MGKRSSYIFGWLQAAFIIIGSVVGAGFISGGELVRFFPTSNYLPYVYAAGVLFFAYFALLLACGKKYGGFDGVLSALFQKFAPAVHAVFGLCCFVICATMLAGIDSVFFEAFGIPKSVPVLSAAVLAAVFFICRKGIGGIGKVNFVLVPVILVFVVAFAFTEKGGEYDFTMADNSRGLLYTLLYVGMNAFLAAPVVCDLGKSAPPLPVSLTASFCIAFCAALILGVICREGANALGADMPLLYVVGKRGAVLGKVFSLVSLCGIVTTLFSSYYPLHAATEHQKKRELLRVFLCLGAILLARVGLKGIIETIYPALGAFGLVFGVFLAVRLFKDRERLASPRRAKRNGHAR</sequence>
<evidence type="ECO:0000313" key="2">
    <source>
        <dbReference type="EMBL" id="RXZ62227.1"/>
    </source>
</evidence>
<dbReference type="RefSeq" id="WP_129225728.1">
    <property type="nucleotide sequence ID" value="NZ_SDOZ01000002.1"/>
</dbReference>
<dbReference type="InterPro" id="IPR038728">
    <property type="entry name" value="YkvI-like"/>
</dbReference>
<feature type="transmembrane region" description="Helical" evidence="1">
    <location>
        <begin position="7"/>
        <end position="30"/>
    </location>
</feature>
<dbReference type="OrthoDB" id="4424890at2"/>
<keyword evidence="1" id="KW-0472">Membrane</keyword>
<evidence type="ECO:0000256" key="1">
    <source>
        <dbReference type="SAM" id="Phobius"/>
    </source>
</evidence>
<feature type="transmembrane region" description="Helical" evidence="1">
    <location>
        <begin position="84"/>
        <end position="104"/>
    </location>
</feature>
<feature type="transmembrane region" description="Helical" evidence="1">
    <location>
        <begin position="145"/>
        <end position="161"/>
    </location>
</feature>
<dbReference type="PANTHER" id="PTHR37814:SF1">
    <property type="entry name" value="MEMBRANE PROTEIN"/>
    <property type="match status" value="1"/>
</dbReference>
<dbReference type="EMBL" id="SDOZ01000002">
    <property type="protein sequence ID" value="RXZ62227.1"/>
    <property type="molecule type" value="Genomic_DNA"/>
</dbReference>
<name>A0A4Q2KE05_9FIRM</name>
<dbReference type="AlphaFoldDB" id="A0A4Q2KE05"/>
<proteinExistence type="predicted"/>
<organism evidence="2 3">
    <name type="scientific">Candidatus Borkfalkia ceftriaxoniphila</name>
    <dbReference type="NCBI Taxonomy" id="2508949"/>
    <lineage>
        <taxon>Bacteria</taxon>
        <taxon>Bacillati</taxon>
        <taxon>Bacillota</taxon>
        <taxon>Clostridia</taxon>
        <taxon>Christensenellales</taxon>
        <taxon>Christensenellaceae</taxon>
        <taxon>Candidatus Borkfalkia</taxon>
    </lineage>
</organism>